<evidence type="ECO:0000313" key="1">
    <source>
        <dbReference type="EMBL" id="CAG6748262.1"/>
    </source>
</evidence>
<accession>A0A8D8ZIV1</accession>
<dbReference type="EMBL" id="HBUF01518110">
    <property type="protein sequence ID" value="CAG6748262.1"/>
    <property type="molecule type" value="Transcribed_RNA"/>
</dbReference>
<protein>
    <submittedName>
        <fullName evidence="1">Uncharacterized protein</fullName>
    </submittedName>
</protein>
<dbReference type="AlphaFoldDB" id="A0A8D8ZIV1"/>
<name>A0A8D8ZIV1_9HEMI</name>
<sequence length="193" mass="21210">MPYITIVYKHGNTNQSSVTSVSFCIDLSEYLTTTPNMISILSTSWIFMTISLTLIISDQCFGESTVPFQSAYPAPGEPLGIPLPQAQFDKLCQMPAQPDLCKNCMQGVADMGGSCAAIAKELGFSVHQCMEVIPNTKEKDNKYNVCSLANSKLPLDDPGWYHATAEKLDTYVTHKQKCKDNGLSMVIVKVNKQ</sequence>
<reference evidence="1" key="1">
    <citation type="submission" date="2021-05" db="EMBL/GenBank/DDBJ databases">
        <authorList>
            <person name="Alioto T."/>
            <person name="Alioto T."/>
            <person name="Gomez Garrido J."/>
        </authorList>
    </citation>
    <scope>NUCLEOTIDE SEQUENCE</scope>
</reference>
<organism evidence="1">
    <name type="scientific">Cacopsylla melanoneura</name>
    <dbReference type="NCBI Taxonomy" id="428564"/>
    <lineage>
        <taxon>Eukaryota</taxon>
        <taxon>Metazoa</taxon>
        <taxon>Ecdysozoa</taxon>
        <taxon>Arthropoda</taxon>
        <taxon>Hexapoda</taxon>
        <taxon>Insecta</taxon>
        <taxon>Pterygota</taxon>
        <taxon>Neoptera</taxon>
        <taxon>Paraneoptera</taxon>
        <taxon>Hemiptera</taxon>
        <taxon>Sternorrhyncha</taxon>
        <taxon>Psylloidea</taxon>
        <taxon>Psyllidae</taxon>
        <taxon>Psyllinae</taxon>
        <taxon>Cacopsylla</taxon>
    </lineage>
</organism>
<proteinExistence type="predicted"/>